<gene>
    <name evidence="4" type="ORF">ACFOY1_19105</name>
</gene>
<dbReference type="PANTHER" id="PTHR43709">
    <property type="entry name" value="ACONITATE ISOMERASE-RELATED"/>
    <property type="match status" value="1"/>
</dbReference>
<evidence type="ECO:0000256" key="2">
    <source>
        <dbReference type="ARBA" id="ARBA00023235"/>
    </source>
</evidence>
<evidence type="ECO:0000256" key="1">
    <source>
        <dbReference type="ARBA" id="ARBA00007673"/>
    </source>
</evidence>
<evidence type="ECO:0000313" key="5">
    <source>
        <dbReference type="Proteomes" id="UP001595848"/>
    </source>
</evidence>
<protein>
    <submittedName>
        <fullName evidence="4">2-methylaconitate cis-trans isomerase PrpF family protein</fullName>
    </submittedName>
</protein>
<dbReference type="PANTHER" id="PTHR43709:SF2">
    <property type="entry name" value="DUF453 DOMAIN PROTEIN (AFU_ORTHOLOGUE AFUA_6G00360)"/>
    <property type="match status" value="1"/>
</dbReference>
<feature type="compositionally biased region" description="Basic and acidic residues" evidence="3">
    <location>
        <begin position="413"/>
        <end position="426"/>
    </location>
</feature>
<comment type="similarity">
    <text evidence="1">Belongs to the PrpF family.</text>
</comment>
<dbReference type="EMBL" id="JBHSBV010000008">
    <property type="protein sequence ID" value="MFC4203064.1"/>
    <property type="molecule type" value="Genomic_DNA"/>
</dbReference>
<name>A0ABV8P4S1_9BURK</name>
<evidence type="ECO:0000256" key="3">
    <source>
        <dbReference type="SAM" id="MobiDB-lite"/>
    </source>
</evidence>
<keyword evidence="5" id="KW-1185">Reference proteome</keyword>
<organism evidence="4 5">
    <name type="scientific">Candidimonas humi</name>
    <dbReference type="NCBI Taxonomy" id="683355"/>
    <lineage>
        <taxon>Bacteria</taxon>
        <taxon>Pseudomonadati</taxon>
        <taxon>Pseudomonadota</taxon>
        <taxon>Betaproteobacteria</taxon>
        <taxon>Burkholderiales</taxon>
        <taxon>Alcaligenaceae</taxon>
        <taxon>Candidimonas</taxon>
    </lineage>
</organism>
<comment type="caution">
    <text evidence="4">The sequence shown here is derived from an EMBL/GenBank/DDBJ whole genome shotgun (WGS) entry which is preliminary data.</text>
</comment>
<dbReference type="Proteomes" id="UP001595848">
    <property type="component" value="Unassembled WGS sequence"/>
</dbReference>
<dbReference type="RefSeq" id="WP_217966553.1">
    <property type="nucleotide sequence ID" value="NZ_JAHTBN010000016.1"/>
</dbReference>
<accession>A0ABV8P4S1</accession>
<dbReference type="InterPro" id="IPR007400">
    <property type="entry name" value="PrpF-like"/>
</dbReference>
<feature type="region of interest" description="Disordered" evidence="3">
    <location>
        <begin position="389"/>
        <end position="426"/>
    </location>
</feature>
<sequence>MEQLAIDAVYMRGGTSRALIFKESDLPSSQQERDAIFLAATGSPDPNGRQLDGMGGGLSSLSKIAIVGPSARPDADVDYTFGQVAIDSPVVQYKGNCGNISSAIGPYAVDEGMVAAAEGSATVRIHNTNTGKIIVAQFEVRGGRAAVDGDFVLEGVAGSAAPVRLAFQSPGGAATGRLLPTGHVREHLDVPGLGPVEASMVDLANPVVFVAAAAFGLRGTELPADLEAHPGLLERCESLRVAAALAMGLVDKEETARTVMKNLPQVCLLSPAQDSLTLDGSTLAAGSVHITARMLSAGQPHRAIPLTGGMCLAGAMRIPGSVAAQLATLDADAGADLLIGHPSGRLRVAARVSQNDGLSEVEEAVVYRSARRLMEGRVLVPASRMPARLAEAQTTKASNARTHDAPARQAAGDGRRDATGAAHERS</sequence>
<dbReference type="GO" id="GO:0016853">
    <property type="term" value="F:isomerase activity"/>
    <property type="evidence" value="ECO:0007669"/>
    <property type="project" value="UniProtKB-KW"/>
</dbReference>
<proteinExistence type="inferred from homology"/>
<keyword evidence="2 4" id="KW-0413">Isomerase</keyword>
<evidence type="ECO:0000313" key="4">
    <source>
        <dbReference type="EMBL" id="MFC4203064.1"/>
    </source>
</evidence>
<reference evidence="5" key="1">
    <citation type="journal article" date="2019" name="Int. J. Syst. Evol. Microbiol.">
        <title>The Global Catalogue of Microorganisms (GCM) 10K type strain sequencing project: providing services to taxonomists for standard genome sequencing and annotation.</title>
        <authorList>
            <consortium name="The Broad Institute Genomics Platform"/>
            <consortium name="The Broad Institute Genome Sequencing Center for Infectious Disease"/>
            <person name="Wu L."/>
            <person name="Ma J."/>
        </authorList>
    </citation>
    <scope>NUCLEOTIDE SEQUENCE [LARGE SCALE GENOMIC DNA]</scope>
    <source>
        <strain evidence="5">LMG 24813</strain>
    </source>
</reference>
<dbReference type="Pfam" id="PF04303">
    <property type="entry name" value="PrpF"/>
    <property type="match status" value="1"/>
</dbReference>